<dbReference type="EMBL" id="MN739715">
    <property type="protein sequence ID" value="QHT22620.1"/>
    <property type="molecule type" value="Genomic_DNA"/>
</dbReference>
<organism evidence="1">
    <name type="scientific">viral metagenome</name>
    <dbReference type="NCBI Taxonomy" id="1070528"/>
    <lineage>
        <taxon>unclassified sequences</taxon>
        <taxon>metagenomes</taxon>
        <taxon>organismal metagenomes</taxon>
    </lineage>
</organism>
<dbReference type="SMART" id="SM00671">
    <property type="entry name" value="SEL1"/>
    <property type="match status" value="2"/>
</dbReference>
<reference evidence="1" key="1">
    <citation type="journal article" date="2020" name="Nature">
        <title>Giant virus diversity and host interactions through global metagenomics.</title>
        <authorList>
            <person name="Schulz F."/>
            <person name="Roux S."/>
            <person name="Paez-Espino D."/>
            <person name="Jungbluth S."/>
            <person name="Walsh D.A."/>
            <person name="Denef V.J."/>
            <person name="McMahon K.D."/>
            <person name="Konstantinidis K.T."/>
            <person name="Eloe-Fadrosh E.A."/>
            <person name="Kyrpides N.C."/>
            <person name="Woyke T."/>
        </authorList>
    </citation>
    <scope>NUCLEOTIDE SEQUENCE</scope>
    <source>
        <strain evidence="1">GVMAG-M-3300023179-111</strain>
    </source>
</reference>
<protein>
    <submittedName>
        <fullName evidence="1">Uncharacterized protein</fullName>
    </submittedName>
</protein>
<dbReference type="InterPro" id="IPR029044">
    <property type="entry name" value="Nucleotide-diphossugar_trans"/>
</dbReference>
<dbReference type="AlphaFoldDB" id="A0A6C0E200"/>
<evidence type="ECO:0000313" key="1">
    <source>
        <dbReference type="EMBL" id="QHT22620.1"/>
    </source>
</evidence>
<dbReference type="SUPFAM" id="SSF81901">
    <property type="entry name" value="HCP-like"/>
    <property type="match status" value="1"/>
</dbReference>
<proteinExistence type="predicted"/>
<dbReference type="InterPro" id="IPR011990">
    <property type="entry name" value="TPR-like_helical_dom_sf"/>
</dbReference>
<dbReference type="InterPro" id="IPR006597">
    <property type="entry name" value="Sel1-like"/>
</dbReference>
<dbReference type="Gene3D" id="1.25.40.10">
    <property type="entry name" value="Tetratricopeptide repeat domain"/>
    <property type="match status" value="1"/>
</dbReference>
<dbReference type="SUPFAM" id="SSF53448">
    <property type="entry name" value="Nucleotide-diphospho-sugar transferases"/>
    <property type="match status" value="1"/>
</dbReference>
<accession>A0A6C0E200</accession>
<dbReference type="Gene3D" id="3.40.50.2000">
    <property type="entry name" value="Glycogen Phosphorylase B"/>
    <property type="match status" value="1"/>
</dbReference>
<name>A0A6C0E200_9ZZZZ</name>
<dbReference type="SUPFAM" id="SSF53756">
    <property type="entry name" value="UDP-Glycosyltransferase/glycogen phosphorylase"/>
    <property type="match status" value="1"/>
</dbReference>
<sequence>MTTKVINKEEFSVEENEFVQVPHDEFNNLIILESLGIQERIISLLKEIALIGDFKLKCINITHGGFIPIKTSPSYKEVNVISTENQTINLLKNVKKFSIDNIICDFKNKNYDVLYIHNILINLEDDDNPLILICHSSMNFKRENYISYTLHDSSLSIHVSSKLNDSFLKEFSYYLEKDNVLKYDNLLHLSMIVKDAGDNFESILKENLPFIDRWTILDTGSTDNTINIINKVLVGKKKGQLYQEPFINFRDSRNRCLDLVGTECKFVIMLDDTYILKENITNFLITVRGDQFSDSFSMFIKSNDSEYGSNRIIKSATKLRYKYKIHEVIDPVNNMNVIVPMEHAYIFDHRSDYMENRTMDRKSYDLKILYEMVEEEPHDSRALYYLGQTYNLLERYESAYEFFIKRIEHPDHGFIQERVDACFEAARILNFKLNKSWEECEKLYKRAYEMDPSRPDSLYFLGIHYYLEKDNKTAYEYMKKAFEVGYPIHCQYSLKPTLSFYYLPKFLVELSYINDNIKLGKECSNLFLTKNKDDDSSEYYTVKCWDKIITHLLLLEKETPSIYLLKNKKPYLIFLADGGFDKWTGKDIESKGVGGSETFIIEMSKYIQLQGYFDVIVFCNCNYNEIYEGVEYRKISDYYSFIINNQIHTSIISRYPEYLPTTYKGNVENVYLILHDLIPNGEVIIRNEKLKNIICLTEWHCDVFKNMFQTLQDLVIPFGYGIDFKLFNKTLKKQKYKFIYSSFPNRGLLPLLEMWSTIYKKYPSAMLHIHTDLDGNWINSVRPDDIKKIKELMLEHPEGIYYEGWTDKNKLAENWLTSDVWFYPCTFLETFCLTALESAITRTLIITNDAGALQNTVSDRGLIIKGDPTTKEWKEEALNKLFYILDEKNVDEKNYYINKSYDWAKNLSWETRANDFLKYILKDKYEVKNNNFNFENIMSYFNFKNNNKNYTTLEIGGIGIEMKSNTKIVQNDEEEYVILENNVKEKDINDLITIHLEKKKFGIIICSKMNLNDFDYYMLLMKCYNMLNKNGMIVLNKSDCLKEYMNKNKNLKMVEETNEICCLEKL</sequence>